<proteinExistence type="inferred from homology"/>
<dbReference type="Proteomes" id="UP000659654">
    <property type="component" value="Unassembled WGS sequence"/>
</dbReference>
<dbReference type="Gene3D" id="2.60.40.10">
    <property type="entry name" value="Immunoglobulins"/>
    <property type="match status" value="1"/>
</dbReference>
<sequence>MDDLISSTSSSTSDRLGWLDVNAFNLEVERNKVRNHTENYKWQNNKKLVVRRGIGFTIHLSTSKPFNLRAHAIIFIFNIGTGRSQPNATQQIQVLPKIAMEQSQFGTDWAAEILESDENSVAVEIHIPIKCIIGCWRVRIFSGSSDENEQISNVHECSVSKFQKLDVYVLFNPYLEADPSFYENACERAFYLNQQTELSFSGTKVGPNSYNFSKNPWVHGQFDENTLKTAVFLLEKMTKDEKKPKTTGITVNDRMNVVRVIRKMAFAVKTIFFMTADAEIDDTNFISTKQLIDKFIESQRSLISTESFVQANLYISLIRSLGICARSVTCIEASYDADPTLTVDRAFVKNSDDFTFEPMRNSVGQLWECTRTYHIWVECFCRRSDIGSEFDGWQLVDPTAPESPLSARQFGPASLRSLKATKLEVPYDARLFYGMYRSNKVQWFYEYESEADEYRLLHVKFCWGNEL</sequence>
<dbReference type="OrthoDB" id="437511at2759"/>
<evidence type="ECO:0000259" key="2">
    <source>
        <dbReference type="Pfam" id="PF00868"/>
    </source>
</evidence>
<dbReference type="InterPro" id="IPR013783">
    <property type="entry name" value="Ig-like_fold"/>
</dbReference>
<evidence type="ECO:0000313" key="5">
    <source>
        <dbReference type="Proteomes" id="UP000659654"/>
    </source>
</evidence>
<evidence type="ECO:0000313" key="3">
    <source>
        <dbReference type="EMBL" id="CAD5208092.1"/>
    </source>
</evidence>
<reference evidence="6" key="1">
    <citation type="submission" date="2016-11" db="UniProtKB">
        <authorList>
            <consortium name="WormBaseParasite"/>
        </authorList>
    </citation>
    <scope>IDENTIFICATION</scope>
</reference>
<protein>
    <submittedName>
        <fullName evidence="3">(pine wood nematode) hypothetical protein</fullName>
    </submittedName>
</protein>
<evidence type="ECO:0000313" key="6">
    <source>
        <dbReference type="WBParaSite" id="BXY_0677800.1"/>
    </source>
</evidence>
<evidence type="ECO:0000256" key="1">
    <source>
        <dbReference type="ARBA" id="ARBA00005968"/>
    </source>
</evidence>
<dbReference type="PANTHER" id="PTHR11590">
    <property type="entry name" value="PROTEIN-GLUTAMINE GAMMA-GLUTAMYLTRANSFERASE"/>
    <property type="match status" value="1"/>
</dbReference>
<dbReference type="EMBL" id="CAJFDI010000001">
    <property type="protein sequence ID" value="CAD5208092.1"/>
    <property type="molecule type" value="Genomic_DNA"/>
</dbReference>
<dbReference type="InterPro" id="IPR036985">
    <property type="entry name" value="Transglutaminase-like_sf"/>
</dbReference>
<dbReference type="SUPFAM" id="SSF81296">
    <property type="entry name" value="E set domains"/>
    <property type="match status" value="1"/>
</dbReference>
<dbReference type="GO" id="GO:0003810">
    <property type="term" value="F:protein-glutamine gamma-glutamyltransferase activity"/>
    <property type="evidence" value="ECO:0007669"/>
    <property type="project" value="TreeGrafter"/>
</dbReference>
<dbReference type="SMR" id="A0A1I7S1A3"/>
<dbReference type="PANTHER" id="PTHR11590:SF40">
    <property type="entry name" value="HEMOCYTE PROTEIN-GLUTAMINE GAMMA-GLUTAMYLTRANSFERASE-LIKE PROTEIN"/>
    <property type="match status" value="1"/>
</dbReference>
<gene>
    <name evidence="3" type="ORF">BXYJ_LOCUS328</name>
</gene>
<dbReference type="Gene3D" id="3.90.260.10">
    <property type="entry name" value="Transglutaminase-like"/>
    <property type="match status" value="1"/>
</dbReference>
<reference evidence="3" key="2">
    <citation type="submission" date="2020-09" db="EMBL/GenBank/DDBJ databases">
        <authorList>
            <person name="Kikuchi T."/>
        </authorList>
    </citation>
    <scope>NUCLEOTIDE SEQUENCE</scope>
    <source>
        <strain evidence="3">Ka4C1</strain>
    </source>
</reference>
<dbReference type="Proteomes" id="UP000095284">
    <property type="component" value="Unplaced"/>
</dbReference>
<feature type="domain" description="Transglutaminase N-terminal" evidence="2">
    <location>
        <begin position="24"/>
        <end position="140"/>
    </location>
</feature>
<name>A0A1I7S1A3_BURXY</name>
<evidence type="ECO:0000313" key="4">
    <source>
        <dbReference type="Proteomes" id="UP000095284"/>
    </source>
</evidence>
<dbReference type="InterPro" id="IPR014756">
    <property type="entry name" value="Ig_E-set"/>
</dbReference>
<dbReference type="Pfam" id="PF00868">
    <property type="entry name" value="Transglut_N"/>
    <property type="match status" value="1"/>
</dbReference>
<dbReference type="InterPro" id="IPR050779">
    <property type="entry name" value="Transglutaminase"/>
</dbReference>
<dbReference type="Proteomes" id="UP000582659">
    <property type="component" value="Unassembled WGS sequence"/>
</dbReference>
<dbReference type="WBParaSite" id="BXY_0677800.1">
    <property type="protein sequence ID" value="BXY_0677800.1"/>
    <property type="gene ID" value="BXY_0677800"/>
</dbReference>
<dbReference type="eggNOG" id="ENOG502RTAG">
    <property type="taxonomic scope" value="Eukaryota"/>
</dbReference>
<dbReference type="InterPro" id="IPR001102">
    <property type="entry name" value="Transglutaminase_N"/>
</dbReference>
<dbReference type="InterPro" id="IPR038765">
    <property type="entry name" value="Papain-like_cys_pep_sf"/>
</dbReference>
<comment type="similarity">
    <text evidence="1">Belongs to the transglutaminase superfamily. Transglutaminase family.</text>
</comment>
<organism evidence="4 6">
    <name type="scientific">Bursaphelenchus xylophilus</name>
    <name type="common">Pinewood nematode worm</name>
    <name type="synonym">Aphelenchoides xylophilus</name>
    <dbReference type="NCBI Taxonomy" id="6326"/>
    <lineage>
        <taxon>Eukaryota</taxon>
        <taxon>Metazoa</taxon>
        <taxon>Ecdysozoa</taxon>
        <taxon>Nematoda</taxon>
        <taxon>Chromadorea</taxon>
        <taxon>Rhabditida</taxon>
        <taxon>Tylenchina</taxon>
        <taxon>Tylenchomorpha</taxon>
        <taxon>Aphelenchoidea</taxon>
        <taxon>Aphelenchoididae</taxon>
        <taxon>Bursaphelenchus</taxon>
    </lineage>
</organism>
<dbReference type="AlphaFoldDB" id="A0A1I7S1A3"/>
<keyword evidence="5" id="KW-1185">Reference proteome</keyword>
<dbReference type="EMBL" id="CAJFCV020000001">
    <property type="protein sequence ID" value="CAG9080184.1"/>
    <property type="molecule type" value="Genomic_DNA"/>
</dbReference>
<accession>A0A1I7S1A3</accession>
<dbReference type="SUPFAM" id="SSF54001">
    <property type="entry name" value="Cysteine proteinases"/>
    <property type="match status" value="1"/>
</dbReference>